<evidence type="ECO:0000313" key="2">
    <source>
        <dbReference type="Proteomes" id="UP000650081"/>
    </source>
</evidence>
<dbReference type="InterPro" id="IPR011990">
    <property type="entry name" value="TPR-like_helical_dom_sf"/>
</dbReference>
<dbReference type="Gene3D" id="1.25.40.10">
    <property type="entry name" value="Tetratricopeptide repeat domain"/>
    <property type="match status" value="1"/>
</dbReference>
<comment type="caution">
    <text evidence="1">The sequence shown here is derived from an EMBL/GenBank/DDBJ whole genome shotgun (WGS) entry which is preliminary data.</text>
</comment>
<dbReference type="Gene3D" id="2.120.10.30">
    <property type="entry name" value="TolB, C-terminal domain"/>
    <property type="match status" value="1"/>
</dbReference>
<sequence>MRFLLLFLLLPCCLLAQRKERLERAEREFAAGEYAAAIRTLQGTKGLTETDTDAGLLLAVSQFHANDLLAAEQGLLAIVERERDNFPLAWFYLGRIYHAQHQFPRAAVEYKRYLRSLTGDGPERRTVINLLRNTDNGIRAGFVSDQMVAENMGNRINTENDEFGPVPSPTGSGRLYFSLLRRDLASGQVQSDMVVSLADPAGWGPPAPVNPLLNTAAQETLLDFSPDGQKLYYYRGQDATDGRFLLDTFTTGGNQQLVTIAPDAPLSAALGDATPYFGAEDAIYFSSRRPGGFGGLDLYRMPRLPGGGYGPALNLGPNVNGPYDEICPFVAADGRTVYFSTNDPTYSVGGFDVVYTYRVEGVDNRFTLPTNAGLPLNSAGDDTHFRVAPDHFTGFLASDRKDGFGKRDLYIVYFVAPR</sequence>
<accession>A0A923PGB7</accession>
<dbReference type="Proteomes" id="UP000650081">
    <property type="component" value="Unassembled WGS sequence"/>
</dbReference>
<proteinExistence type="predicted"/>
<dbReference type="SUPFAM" id="SSF82171">
    <property type="entry name" value="DPP6 N-terminal domain-like"/>
    <property type="match status" value="1"/>
</dbReference>
<name>A0A923PGB7_9BACT</name>
<dbReference type="AlphaFoldDB" id="A0A923PGB7"/>
<evidence type="ECO:0000313" key="1">
    <source>
        <dbReference type="EMBL" id="MBC6992744.1"/>
    </source>
</evidence>
<dbReference type="EMBL" id="JACSIT010000037">
    <property type="protein sequence ID" value="MBC6992744.1"/>
    <property type="molecule type" value="Genomic_DNA"/>
</dbReference>
<dbReference type="RefSeq" id="WP_187464882.1">
    <property type="nucleotide sequence ID" value="NZ_JACSIT010000037.1"/>
</dbReference>
<protein>
    <submittedName>
        <fullName evidence="1">Tetratricopeptide repeat protein</fullName>
    </submittedName>
</protein>
<gene>
    <name evidence="1" type="ORF">H9S92_01090</name>
</gene>
<dbReference type="InterPro" id="IPR011659">
    <property type="entry name" value="WD40"/>
</dbReference>
<dbReference type="Pfam" id="PF07676">
    <property type="entry name" value="PD40"/>
    <property type="match status" value="2"/>
</dbReference>
<organism evidence="1 2">
    <name type="scientific">Neolewinella lacunae</name>
    <dbReference type="NCBI Taxonomy" id="1517758"/>
    <lineage>
        <taxon>Bacteria</taxon>
        <taxon>Pseudomonadati</taxon>
        <taxon>Bacteroidota</taxon>
        <taxon>Saprospiria</taxon>
        <taxon>Saprospirales</taxon>
        <taxon>Lewinellaceae</taxon>
        <taxon>Neolewinella</taxon>
    </lineage>
</organism>
<keyword evidence="2" id="KW-1185">Reference proteome</keyword>
<dbReference type="SUPFAM" id="SSF48452">
    <property type="entry name" value="TPR-like"/>
    <property type="match status" value="1"/>
</dbReference>
<dbReference type="InterPro" id="IPR011042">
    <property type="entry name" value="6-blade_b-propeller_TolB-like"/>
</dbReference>
<reference evidence="1" key="1">
    <citation type="submission" date="2020-08" db="EMBL/GenBank/DDBJ databases">
        <title>Lewinella bacteria from marine environments.</title>
        <authorList>
            <person name="Zhong Y."/>
        </authorList>
    </citation>
    <scope>NUCLEOTIDE SEQUENCE</scope>
    <source>
        <strain evidence="1">KCTC 42187</strain>
    </source>
</reference>